<feature type="transmembrane region" description="Helical" evidence="1">
    <location>
        <begin position="129"/>
        <end position="147"/>
    </location>
</feature>
<reference evidence="2 3" key="1">
    <citation type="submission" date="2017-10" db="EMBL/GenBank/DDBJ databases">
        <title>Genome sequence of Caulobacter mirabilis FWC38.</title>
        <authorList>
            <person name="Fiebig A."/>
            <person name="Crosson S."/>
        </authorList>
    </citation>
    <scope>NUCLEOTIDE SEQUENCE [LARGE SCALE GENOMIC DNA]</scope>
    <source>
        <strain evidence="2 3">FWC 38</strain>
    </source>
</reference>
<name>A0A2D2B054_9CAUL</name>
<sequence>MRSGAARAPASAWTIGAVSLVPFYAAAGLYCFGPQPHRDEALLALMGWSAAMLSYLGGVRAGVEIDSHVQPRWWTVIPAILSPIAGFGLLFGAYRGLLDPVQQVTGFMVAFLLVWLWDQRSDDGPSWRPRFRTWITTGAIIALAFALEQALRM</sequence>
<keyword evidence="1" id="KW-0812">Transmembrane</keyword>
<evidence type="ECO:0000313" key="3">
    <source>
        <dbReference type="Proteomes" id="UP000228945"/>
    </source>
</evidence>
<dbReference type="Proteomes" id="UP000228945">
    <property type="component" value="Chromosome"/>
</dbReference>
<proteinExistence type="predicted"/>
<dbReference type="AlphaFoldDB" id="A0A2D2B054"/>
<keyword evidence="1" id="KW-1133">Transmembrane helix</keyword>
<gene>
    <name evidence="2" type="ORF">CSW64_15055</name>
</gene>
<organism evidence="2 3">
    <name type="scientific">Caulobacter mirabilis</name>
    <dbReference type="NCBI Taxonomy" id="69666"/>
    <lineage>
        <taxon>Bacteria</taxon>
        <taxon>Pseudomonadati</taxon>
        <taxon>Pseudomonadota</taxon>
        <taxon>Alphaproteobacteria</taxon>
        <taxon>Caulobacterales</taxon>
        <taxon>Caulobacteraceae</taxon>
        <taxon>Caulobacter</taxon>
    </lineage>
</organism>
<dbReference type="EMBL" id="CP024201">
    <property type="protein sequence ID" value="ATQ43621.1"/>
    <property type="molecule type" value="Genomic_DNA"/>
</dbReference>
<evidence type="ECO:0000313" key="2">
    <source>
        <dbReference type="EMBL" id="ATQ43621.1"/>
    </source>
</evidence>
<dbReference type="RefSeq" id="WP_099622870.1">
    <property type="nucleotide sequence ID" value="NZ_CP024201.1"/>
</dbReference>
<protein>
    <submittedName>
        <fullName evidence="2">DUF3429 domain-containing protein</fullName>
    </submittedName>
</protein>
<keyword evidence="3" id="KW-1185">Reference proteome</keyword>
<dbReference type="KEGG" id="cmb:CSW64_15055"/>
<keyword evidence="1" id="KW-0472">Membrane</keyword>
<feature type="transmembrane region" description="Helical" evidence="1">
    <location>
        <begin position="12"/>
        <end position="30"/>
    </location>
</feature>
<evidence type="ECO:0000256" key="1">
    <source>
        <dbReference type="SAM" id="Phobius"/>
    </source>
</evidence>
<feature type="transmembrane region" description="Helical" evidence="1">
    <location>
        <begin position="73"/>
        <end position="94"/>
    </location>
</feature>
<feature type="transmembrane region" description="Helical" evidence="1">
    <location>
        <begin position="100"/>
        <end position="117"/>
    </location>
</feature>
<dbReference type="Pfam" id="PF11911">
    <property type="entry name" value="DUF3429"/>
    <property type="match status" value="1"/>
</dbReference>
<dbReference type="OrthoDB" id="5297436at2"/>
<dbReference type="InterPro" id="IPR021836">
    <property type="entry name" value="DUF3429"/>
</dbReference>
<accession>A0A2D2B054</accession>
<feature type="transmembrane region" description="Helical" evidence="1">
    <location>
        <begin position="42"/>
        <end position="61"/>
    </location>
</feature>